<dbReference type="InterPro" id="IPR050467">
    <property type="entry name" value="LRFN"/>
</dbReference>
<keyword evidence="4" id="KW-0325">Glycoprotein</keyword>
<evidence type="ECO:0000313" key="6">
    <source>
        <dbReference type="EMBL" id="KAK7102709.1"/>
    </source>
</evidence>
<evidence type="ECO:0000256" key="5">
    <source>
        <dbReference type="SAM" id="SignalP"/>
    </source>
</evidence>
<reference evidence="6 7" key="1">
    <citation type="submission" date="2024-02" db="EMBL/GenBank/DDBJ databases">
        <title>Chromosome-scale genome assembly of the rough periwinkle Littorina saxatilis.</title>
        <authorList>
            <person name="De Jode A."/>
            <person name="Faria R."/>
            <person name="Formenti G."/>
            <person name="Sims Y."/>
            <person name="Smith T.P."/>
            <person name="Tracey A."/>
            <person name="Wood J.M.D."/>
            <person name="Zagrodzka Z.B."/>
            <person name="Johannesson K."/>
            <person name="Butlin R.K."/>
            <person name="Leder E.H."/>
        </authorList>
    </citation>
    <scope>NUCLEOTIDE SEQUENCE [LARGE SCALE GENOMIC DNA]</scope>
    <source>
        <strain evidence="6">Snail1</strain>
        <tissue evidence="6">Muscle</tissue>
    </source>
</reference>
<proteinExistence type="predicted"/>
<dbReference type="InterPro" id="IPR032675">
    <property type="entry name" value="LRR_dom_sf"/>
</dbReference>
<dbReference type="PANTHER" id="PTHR45842:SF12">
    <property type="entry name" value="KEKKON 5, ISOFORM A"/>
    <property type="match status" value="1"/>
</dbReference>
<evidence type="ECO:0000256" key="2">
    <source>
        <dbReference type="ARBA" id="ARBA00022729"/>
    </source>
</evidence>
<keyword evidence="1" id="KW-0433">Leucine-rich repeat</keyword>
<dbReference type="InterPro" id="IPR001611">
    <property type="entry name" value="Leu-rich_rpt"/>
</dbReference>
<evidence type="ECO:0000256" key="3">
    <source>
        <dbReference type="ARBA" id="ARBA00022737"/>
    </source>
</evidence>
<gene>
    <name evidence="6" type="ORF">V1264_020891</name>
</gene>
<dbReference type="AlphaFoldDB" id="A0AAN9GCQ3"/>
<dbReference type="InterPro" id="IPR003591">
    <property type="entry name" value="Leu-rich_rpt_typical-subtyp"/>
</dbReference>
<organism evidence="6 7">
    <name type="scientific">Littorina saxatilis</name>
    <dbReference type="NCBI Taxonomy" id="31220"/>
    <lineage>
        <taxon>Eukaryota</taxon>
        <taxon>Metazoa</taxon>
        <taxon>Spiralia</taxon>
        <taxon>Lophotrochozoa</taxon>
        <taxon>Mollusca</taxon>
        <taxon>Gastropoda</taxon>
        <taxon>Caenogastropoda</taxon>
        <taxon>Littorinimorpha</taxon>
        <taxon>Littorinoidea</taxon>
        <taxon>Littorinidae</taxon>
        <taxon>Littorina</taxon>
    </lineage>
</organism>
<comment type="caution">
    <text evidence="6">The sequence shown here is derived from an EMBL/GenBank/DDBJ whole genome shotgun (WGS) entry which is preliminary data.</text>
</comment>
<protein>
    <submittedName>
        <fullName evidence="6">Uncharacterized protein</fullName>
    </submittedName>
</protein>
<dbReference type="PROSITE" id="PS51450">
    <property type="entry name" value="LRR"/>
    <property type="match status" value="1"/>
</dbReference>
<dbReference type="Pfam" id="PF13855">
    <property type="entry name" value="LRR_8"/>
    <property type="match status" value="1"/>
</dbReference>
<name>A0AAN9GCQ3_9CAEN</name>
<evidence type="ECO:0000256" key="4">
    <source>
        <dbReference type="ARBA" id="ARBA00023180"/>
    </source>
</evidence>
<dbReference type="PANTHER" id="PTHR45842">
    <property type="entry name" value="SYNAPTIC ADHESION-LIKE MOLECULE SALM"/>
    <property type="match status" value="1"/>
</dbReference>
<evidence type="ECO:0000313" key="7">
    <source>
        <dbReference type="Proteomes" id="UP001374579"/>
    </source>
</evidence>
<sequence length="137" mass="15090">MAAVLLYVCSAFVVWAVLWPCFAALPNNGHCPTSCDCLGILIDCSKKGLVAVPEDLHLRSWGKQLELQSNGITALGQDDFKGLHKLEELFLNNNDITYINGSIFSDLTSLQTLKITHNKLTEMPVFPRGLNITDLSL</sequence>
<keyword evidence="3" id="KW-0677">Repeat</keyword>
<accession>A0AAN9GCQ3</accession>
<dbReference type="Proteomes" id="UP001374579">
    <property type="component" value="Unassembled WGS sequence"/>
</dbReference>
<keyword evidence="7" id="KW-1185">Reference proteome</keyword>
<dbReference type="SMART" id="SM00369">
    <property type="entry name" value="LRR_TYP"/>
    <property type="match status" value="3"/>
</dbReference>
<dbReference type="SUPFAM" id="SSF52058">
    <property type="entry name" value="L domain-like"/>
    <property type="match status" value="1"/>
</dbReference>
<dbReference type="Gene3D" id="3.80.10.10">
    <property type="entry name" value="Ribonuclease Inhibitor"/>
    <property type="match status" value="1"/>
</dbReference>
<dbReference type="EMBL" id="JBAMIC010000010">
    <property type="protein sequence ID" value="KAK7102709.1"/>
    <property type="molecule type" value="Genomic_DNA"/>
</dbReference>
<feature type="chain" id="PRO_5042835676" evidence="5">
    <location>
        <begin position="25"/>
        <end position="137"/>
    </location>
</feature>
<evidence type="ECO:0000256" key="1">
    <source>
        <dbReference type="ARBA" id="ARBA00022614"/>
    </source>
</evidence>
<keyword evidence="2 5" id="KW-0732">Signal</keyword>
<feature type="signal peptide" evidence="5">
    <location>
        <begin position="1"/>
        <end position="24"/>
    </location>
</feature>